<dbReference type="KEGG" id="ifn:GM661_14240"/>
<dbReference type="InterPro" id="IPR050490">
    <property type="entry name" value="Bact_solute-bd_prot1"/>
</dbReference>
<dbReference type="SUPFAM" id="SSF53850">
    <property type="entry name" value="Periplasmic binding protein-like II"/>
    <property type="match status" value="1"/>
</dbReference>
<proteinExistence type="predicted"/>
<feature type="signal peptide" evidence="1">
    <location>
        <begin position="1"/>
        <end position="23"/>
    </location>
</feature>
<dbReference type="RefSeq" id="WP_230867431.1">
    <property type="nucleotide sequence ID" value="NZ_CP046640.1"/>
</dbReference>
<keyword evidence="1" id="KW-0732">Signal</keyword>
<protein>
    <submittedName>
        <fullName evidence="2">Extracellular solute-binding protein</fullName>
    </submittedName>
</protein>
<accession>A0A8A7KB67</accession>
<keyword evidence="3" id="KW-1185">Reference proteome</keyword>
<dbReference type="InterPro" id="IPR006059">
    <property type="entry name" value="SBP"/>
</dbReference>
<dbReference type="Proteomes" id="UP000665020">
    <property type="component" value="Chromosome"/>
</dbReference>
<dbReference type="Pfam" id="PF13416">
    <property type="entry name" value="SBP_bac_8"/>
    <property type="match status" value="1"/>
</dbReference>
<evidence type="ECO:0000313" key="2">
    <source>
        <dbReference type="EMBL" id="QTL99036.1"/>
    </source>
</evidence>
<gene>
    <name evidence="2" type="ORF">GM661_14240</name>
</gene>
<evidence type="ECO:0000256" key="1">
    <source>
        <dbReference type="SAM" id="SignalP"/>
    </source>
</evidence>
<reference evidence="2" key="1">
    <citation type="submission" date="2019-12" db="EMBL/GenBank/DDBJ databases">
        <authorList>
            <person name="zhang j."/>
            <person name="sun C.M."/>
        </authorList>
    </citation>
    <scope>NUCLEOTIDE SEQUENCE</scope>
    <source>
        <strain evidence="2">NS-1</strain>
    </source>
</reference>
<name>A0A8A7KB67_9FIRM</name>
<dbReference type="Gene3D" id="3.40.190.10">
    <property type="entry name" value="Periplasmic binding protein-like II"/>
    <property type="match status" value="2"/>
</dbReference>
<dbReference type="AlphaFoldDB" id="A0A8A7KB67"/>
<dbReference type="PANTHER" id="PTHR43649">
    <property type="entry name" value="ARABINOSE-BINDING PROTEIN-RELATED"/>
    <property type="match status" value="1"/>
</dbReference>
<dbReference type="PANTHER" id="PTHR43649:SF12">
    <property type="entry name" value="DIACETYLCHITOBIOSE BINDING PROTEIN DASA"/>
    <property type="match status" value="1"/>
</dbReference>
<organism evidence="2 3">
    <name type="scientific">Iocasia fonsfrigidae</name>
    <dbReference type="NCBI Taxonomy" id="2682810"/>
    <lineage>
        <taxon>Bacteria</taxon>
        <taxon>Bacillati</taxon>
        <taxon>Bacillota</taxon>
        <taxon>Clostridia</taxon>
        <taxon>Halanaerobiales</taxon>
        <taxon>Halanaerobiaceae</taxon>
        <taxon>Iocasia</taxon>
    </lineage>
</organism>
<dbReference type="EMBL" id="CP046640">
    <property type="protein sequence ID" value="QTL99036.1"/>
    <property type="molecule type" value="Genomic_DNA"/>
</dbReference>
<evidence type="ECO:0000313" key="3">
    <source>
        <dbReference type="Proteomes" id="UP000665020"/>
    </source>
</evidence>
<sequence length="539" mass="62589">MKKYRIVLLLLVLVISISCTVMAGELKEFDVFISMALPDYPGSTIIGDIIREETGVKLNREYLVGDLETKVGLMIASGEYPDMLVGAHFTDKFVDAGVLIPLEDLIEEHAPNIKKYYARHMKSLTKEDGHIYYLPQQAIPYGAGERRYPAVGFFINKRVLKEAGYPVIKTFEQYFELIENYQKKHPTYKGQDTIGYLSLYDSWRNFATNNGPMHLIGYPNEGAFLPIKEAGKFVIRPYNGGFVEHYYYQKLNEMYNKGVVDPETFVINYDQYLEKISSGRVLGTHNQYWQIEKAQNILRQEDPDSIMVPFPVVYDEAVEEFVRDTPYVQTTQGMGITTACEDPVAAIKYLDYLISKQILIQWGIEGEHYELDENGMYYRTKEQQKLFDDPNWVRDKFGREYFYDAFPSLIGLDENGNSYMDRRQPSMIYGGSTDSEKEVMDVYGIKSFTGLYNDPRPGEEVPYYPLWTITLETGSPAQIEKTRLEDTIREYVPKLVMSSPDEYEDIWEEYTDRISGLMEKQIKVYQERIDWRVENWGSE</sequence>
<feature type="chain" id="PRO_5032654863" evidence="1">
    <location>
        <begin position="24"/>
        <end position="539"/>
    </location>
</feature>